<reference evidence="2 3" key="1">
    <citation type="submission" date="2019-07" db="EMBL/GenBank/DDBJ databases">
        <title>Genomic Encyclopedia of Type Strains, Phase I: the one thousand microbial genomes (KMG-I) project.</title>
        <authorList>
            <person name="Kyrpides N."/>
        </authorList>
    </citation>
    <scope>NUCLEOTIDE SEQUENCE [LARGE SCALE GENOMIC DNA]</scope>
    <source>
        <strain evidence="2 3">DSM 375</strain>
    </source>
</reference>
<keyword evidence="1" id="KW-0472">Membrane</keyword>
<sequence>MKWFMKPLVTDVKTANAAKANTQKPQLNLGFLFLMAASMYHGLMV</sequence>
<comment type="caution">
    <text evidence="2">The sequence shown here is derived from an EMBL/GenBank/DDBJ whole genome shotgun (WGS) entry which is preliminary data.</text>
</comment>
<proteinExistence type="predicted"/>
<evidence type="ECO:0000313" key="2">
    <source>
        <dbReference type="EMBL" id="TWH63788.1"/>
    </source>
</evidence>
<protein>
    <submittedName>
        <fullName evidence="2">Uncharacterized protein</fullName>
    </submittedName>
</protein>
<evidence type="ECO:0000313" key="3">
    <source>
        <dbReference type="Proteomes" id="UP000319627"/>
    </source>
</evidence>
<keyword evidence="1" id="KW-0812">Transmembrane</keyword>
<keyword evidence="3" id="KW-1185">Reference proteome</keyword>
<dbReference type="EMBL" id="VLKG01000020">
    <property type="protein sequence ID" value="TWH63788.1"/>
    <property type="molecule type" value="Genomic_DNA"/>
</dbReference>
<keyword evidence="1" id="KW-1133">Transmembrane helix</keyword>
<dbReference type="AlphaFoldDB" id="A0A562HZ79"/>
<dbReference type="Proteomes" id="UP000319627">
    <property type="component" value="Unassembled WGS sequence"/>
</dbReference>
<organism evidence="2 3">
    <name type="scientific">Azomonas agilis</name>
    <dbReference type="NCBI Taxonomy" id="116849"/>
    <lineage>
        <taxon>Bacteria</taxon>
        <taxon>Pseudomonadati</taxon>
        <taxon>Pseudomonadota</taxon>
        <taxon>Gammaproteobacteria</taxon>
        <taxon>Pseudomonadales</taxon>
        <taxon>Pseudomonadaceae</taxon>
        <taxon>Azomonas</taxon>
    </lineage>
</organism>
<name>A0A562HZ79_9GAMM</name>
<feature type="transmembrane region" description="Helical" evidence="1">
    <location>
        <begin position="27"/>
        <end position="43"/>
    </location>
</feature>
<accession>A0A562HZ79</accession>
<evidence type="ECO:0000256" key="1">
    <source>
        <dbReference type="SAM" id="Phobius"/>
    </source>
</evidence>
<gene>
    <name evidence="2" type="ORF">LX59_03115</name>
</gene>